<evidence type="ECO:0000256" key="2">
    <source>
        <dbReference type="ARBA" id="ARBA00010142"/>
    </source>
</evidence>
<dbReference type="OMA" id="XVKEEDI"/>
<dbReference type="PROSITE" id="PS51420">
    <property type="entry name" value="RHO"/>
    <property type="match status" value="1"/>
</dbReference>
<dbReference type="GO" id="GO:0005886">
    <property type="term" value="C:plasma membrane"/>
    <property type="evidence" value="ECO:0007669"/>
    <property type="project" value="UniProtKB-SubCell"/>
</dbReference>
<dbReference type="InterPro" id="IPR005225">
    <property type="entry name" value="Small_GTP-bd"/>
</dbReference>
<dbReference type="InterPro" id="IPR001806">
    <property type="entry name" value="Small_GTPase"/>
</dbReference>
<comment type="similarity">
    <text evidence="2">Belongs to the small GTPase superfamily. Rho family.</text>
</comment>
<dbReference type="EMBL" id="KB206683">
    <property type="protein sequence ID" value="ELP89032.1"/>
    <property type="molecule type" value="Genomic_DNA"/>
</dbReference>
<dbReference type="AlphaFoldDB" id="A0A0A1U484"/>
<dbReference type="PRINTS" id="PR00449">
    <property type="entry name" value="RASTRNSFRMNG"/>
</dbReference>
<dbReference type="Gene3D" id="3.40.50.300">
    <property type="entry name" value="P-loop containing nucleotide triphosphate hydrolases"/>
    <property type="match status" value="1"/>
</dbReference>
<dbReference type="OrthoDB" id="10250547at2759"/>
<proteinExistence type="inferred from homology"/>
<dbReference type="EC" id="3.6.5.2" evidence="3"/>
<accession>A0A0A1U484</accession>
<dbReference type="CDD" id="cd00876">
    <property type="entry name" value="Ras"/>
    <property type="match status" value="1"/>
</dbReference>
<dbReference type="NCBIfam" id="TIGR00231">
    <property type="entry name" value="small_GTP"/>
    <property type="match status" value="1"/>
</dbReference>
<evidence type="ECO:0000256" key="7">
    <source>
        <dbReference type="ARBA" id="ARBA00023134"/>
    </source>
</evidence>
<name>A0A0A1U484_ENTIV</name>
<dbReference type="SMART" id="SM00175">
    <property type="entry name" value="RAB"/>
    <property type="match status" value="1"/>
</dbReference>
<dbReference type="GeneID" id="14888011"/>
<dbReference type="PROSITE" id="PS51421">
    <property type="entry name" value="RAS"/>
    <property type="match status" value="1"/>
</dbReference>
<dbReference type="SUPFAM" id="SSF52540">
    <property type="entry name" value="P-loop containing nucleoside triphosphate hydrolases"/>
    <property type="match status" value="1"/>
</dbReference>
<evidence type="ECO:0000256" key="1">
    <source>
        <dbReference type="ARBA" id="ARBA00004236"/>
    </source>
</evidence>
<dbReference type="Pfam" id="PF00071">
    <property type="entry name" value="Ras"/>
    <property type="match status" value="1"/>
</dbReference>
<keyword evidence="7" id="KW-0342">GTP-binding</keyword>
<comment type="subcellular location">
    <subcellularLocation>
        <location evidence="1">Cell membrane</location>
    </subcellularLocation>
</comment>
<evidence type="ECO:0000313" key="9">
    <source>
        <dbReference type="EMBL" id="ELP89032.1"/>
    </source>
</evidence>
<keyword evidence="10" id="KW-1185">Reference proteome</keyword>
<organism evidence="9 10">
    <name type="scientific">Entamoeba invadens IP1</name>
    <dbReference type="NCBI Taxonomy" id="370355"/>
    <lineage>
        <taxon>Eukaryota</taxon>
        <taxon>Amoebozoa</taxon>
        <taxon>Evosea</taxon>
        <taxon>Archamoebae</taxon>
        <taxon>Mastigamoebida</taxon>
        <taxon>Entamoebidae</taxon>
        <taxon>Entamoeba</taxon>
    </lineage>
</organism>
<keyword evidence="5" id="KW-0547">Nucleotide-binding</keyword>
<evidence type="ECO:0000256" key="5">
    <source>
        <dbReference type="ARBA" id="ARBA00022741"/>
    </source>
</evidence>
<keyword evidence="6" id="KW-0378">Hydrolase</keyword>
<dbReference type="PANTHER" id="PTHR24070">
    <property type="entry name" value="RAS, DI-RAS, AND RHEB FAMILY MEMBERS OF SMALL GTPASE SUPERFAMILY"/>
    <property type="match status" value="1"/>
</dbReference>
<dbReference type="GO" id="GO:0007165">
    <property type="term" value="P:signal transduction"/>
    <property type="evidence" value="ECO:0007669"/>
    <property type="project" value="InterPro"/>
</dbReference>
<dbReference type="FunFam" id="3.40.50.300:FF:000343">
    <property type="entry name" value="Ras family gtpase"/>
    <property type="match status" value="1"/>
</dbReference>
<evidence type="ECO:0000256" key="8">
    <source>
        <dbReference type="ARBA" id="ARBA00023136"/>
    </source>
</evidence>
<keyword evidence="8" id="KW-0472">Membrane</keyword>
<evidence type="ECO:0000256" key="4">
    <source>
        <dbReference type="ARBA" id="ARBA00022475"/>
    </source>
</evidence>
<reference evidence="9 10" key="1">
    <citation type="submission" date="2012-10" db="EMBL/GenBank/DDBJ databases">
        <authorList>
            <person name="Zafar N."/>
            <person name="Inman J."/>
            <person name="Hall N."/>
            <person name="Lorenzi H."/>
            <person name="Caler E."/>
        </authorList>
    </citation>
    <scope>NUCLEOTIDE SEQUENCE [LARGE SCALE GENOMIC DNA]</scope>
    <source>
        <strain evidence="9 10">IP1</strain>
    </source>
</reference>
<evidence type="ECO:0000313" key="10">
    <source>
        <dbReference type="Proteomes" id="UP000014680"/>
    </source>
</evidence>
<dbReference type="GO" id="GO:0005525">
    <property type="term" value="F:GTP binding"/>
    <property type="evidence" value="ECO:0007669"/>
    <property type="project" value="UniProtKB-KW"/>
</dbReference>
<dbReference type="InterPro" id="IPR020849">
    <property type="entry name" value="Small_GTPase_Ras-type"/>
</dbReference>
<gene>
    <name evidence="9" type="ORF">EIN_164320</name>
</gene>
<dbReference type="Proteomes" id="UP000014680">
    <property type="component" value="Unassembled WGS sequence"/>
</dbReference>
<dbReference type="GO" id="GO:0003925">
    <property type="term" value="F:G protein activity"/>
    <property type="evidence" value="ECO:0007669"/>
    <property type="project" value="UniProtKB-EC"/>
</dbReference>
<dbReference type="SMART" id="SM00174">
    <property type="entry name" value="RHO"/>
    <property type="match status" value="1"/>
</dbReference>
<dbReference type="InterPro" id="IPR027417">
    <property type="entry name" value="P-loop_NTPase"/>
</dbReference>
<protein>
    <recommendedName>
        <fullName evidence="3">small monomeric GTPase</fullName>
        <ecNumber evidence="3">3.6.5.2</ecNumber>
    </recommendedName>
</protein>
<dbReference type="PROSITE" id="PS51419">
    <property type="entry name" value="RAB"/>
    <property type="match status" value="1"/>
</dbReference>
<keyword evidence="4" id="KW-1003">Cell membrane</keyword>
<dbReference type="RefSeq" id="XP_004255803.1">
    <property type="nucleotide sequence ID" value="XM_004255755.1"/>
</dbReference>
<sequence>MHTLLFFLYIIRRKRRFLFTFVKPKKVYLFINKFEKQTQNFTHFVNETNNNFSYHFKYYYSIKTSKSKNEMSIKLTSKEVILKTTKQQIIVILYRIYYIKSSGVYFLYQMNCYKIVMLGSGSVGKSAITVQFISGAFIAVYDPTIEDFYRTSVIIKNESILIDVVDTAGQDEYKSLRDQYMQTGDGFVVVYSISSENSFIEANKIYQSLFTLANKDINKDHIPIVLCGNKCDLHIKERQISIEQGASLAESLGTLFFETSAKLGINVKEAFTSLVQDIRAHLPNPNVQMLNETKSKSSRQRKFRCNLF</sequence>
<dbReference type="SMART" id="SM00173">
    <property type="entry name" value="RAS"/>
    <property type="match status" value="1"/>
</dbReference>
<evidence type="ECO:0000256" key="6">
    <source>
        <dbReference type="ARBA" id="ARBA00022801"/>
    </source>
</evidence>
<dbReference type="VEuPathDB" id="AmoebaDB:EIN_164320"/>
<dbReference type="KEGG" id="eiv:EIN_164320"/>
<evidence type="ECO:0000256" key="3">
    <source>
        <dbReference type="ARBA" id="ARBA00011984"/>
    </source>
</evidence>